<protein>
    <submittedName>
        <fullName evidence="2">Serine/threonine protein phosphatase 1</fullName>
    </submittedName>
</protein>
<dbReference type="PANTHER" id="PTHR42850">
    <property type="entry name" value="METALLOPHOSPHOESTERASE"/>
    <property type="match status" value="1"/>
</dbReference>
<evidence type="ECO:0000313" key="3">
    <source>
        <dbReference type="Proteomes" id="UP000198847"/>
    </source>
</evidence>
<dbReference type="GO" id="GO:0008803">
    <property type="term" value="F:bis(5'-nucleosyl)-tetraphosphatase (symmetrical) activity"/>
    <property type="evidence" value="ECO:0007669"/>
    <property type="project" value="TreeGrafter"/>
</dbReference>
<dbReference type="AlphaFoldDB" id="A0A1H8WWJ2"/>
<feature type="domain" description="Calcineurin-like phosphoesterase" evidence="1">
    <location>
        <begin position="6"/>
        <end position="189"/>
    </location>
</feature>
<dbReference type="Proteomes" id="UP000198847">
    <property type="component" value="Unassembled WGS sequence"/>
</dbReference>
<evidence type="ECO:0000313" key="2">
    <source>
        <dbReference type="EMBL" id="SEP31979.1"/>
    </source>
</evidence>
<dbReference type="InterPro" id="IPR050126">
    <property type="entry name" value="Ap4A_hydrolase"/>
</dbReference>
<dbReference type="InterPro" id="IPR004843">
    <property type="entry name" value="Calcineurin-like_PHP"/>
</dbReference>
<dbReference type="PANTHER" id="PTHR42850:SF4">
    <property type="entry name" value="ZINC-DEPENDENT ENDOPOLYPHOSPHATASE"/>
    <property type="match status" value="1"/>
</dbReference>
<keyword evidence="3" id="KW-1185">Reference proteome</keyword>
<dbReference type="SUPFAM" id="SSF56300">
    <property type="entry name" value="Metallo-dependent phosphatases"/>
    <property type="match status" value="1"/>
</dbReference>
<dbReference type="RefSeq" id="WP_091748811.1">
    <property type="nucleotide sequence ID" value="NZ_FODY01000018.1"/>
</dbReference>
<sequence>MRVVDRILAISDIHGESRSLLALLKVCDYDPNNDLLVIVGDLLDRGRENLETLAICQKLQQQGAIVLKGNHERFAQDSIVEMLTTENWRTQPSEDLYNWYMYHGGYSTFQEIKNLPPEGLEHILQFISSLPFYYTTGRYIFAHAGANTTKSIENNEENDTIWMDESFPFCPAYHDKMLIFGHVPTWNLSPYNPKFNKRKQAKIWYDKVYKDKIGIDCGSCFGGRLAALEIPTYREFYV</sequence>
<name>A0A1H8WWJ2_9FIRM</name>
<proteinExistence type="predicted"/>
<dbReference type="GO" id="GO:0016791">
    <property type="term" value="F:phosphatase activity"/>
    <property type="evidence" value="ECO:0007669"/>
    <property type="project" value="TreeGrafter"/>
</dbReference>
<dbReference type="EMBL" id="FODY01000018">
    <property type="protein sequence ID" value="SEP31979.1"/>
    <property type="molecule type" value="Genomic_DNA"/>
</dbReference>
<accession>A0A1H8WWJ2</accession>
<organism evidence="2 3">
    <name type="scientific">Propionispora vibrioides</name>
    <dbReference type="NCBI Taxonomy" id="112903"/>
    <lineage>
        <taxon>Bacteria</taxon>
        <taxon>Bacillati</taxon>
        <taxon>Bacillota</taxon>
        <taxon>Negativicutes</taxon>
        <taxon>Selenomonadales</taxon>
        <taxon>Sporomusaceae</taxon>
        <taxon>Propionispora</taxon>
    </lineage>
</organism>
<dbReference type="Gene3D" id="3.60.21.10">
    <property type="match status" value="1"/>
</dbReference>
<dbReference type="GO" id="GO:0005737">
    <property type="term" value="C:cytoplasm"/>
    <property type="evidence" value="ECO:0007669"/>
    <property type="project" value="TreeGrafter"/>
</dbReference>
<dbReference type="OrthoDB" id="9779903at2"/>
<evidence type="ECO:0000259" key="1">
    <source>
        <dbReference type="Pfam" id="PF00149"/>
    </source>
</evidence>
<reference evidence="2 3" key="1">
    <citation type="submission" date="2016-10" db="EMBL/GenBank/DDBJ databases">
        <authorList>
            <person name="de Groot N.N."/>
        </authorList>
    </citation>
    <scope>NUCLEOTIDE SEQUENCE [LARGE SCALE GENOMIC DNA]</scope>
    <source>
        <strain evidence="2 3">DSM 13305</strain>
    </source>
</reference>
<dbReference type="STRING" id="112903.SAMN04490178_11876"/>
<dbReference type="InterPro" id="IPR029052">
    <property type="entry name" value="Metallo-depent_PP-like"/>
</dbReference>
<dbReference type="GO" id="GO:0110154">
    <property type="term" value="P:RNA decapping"/>
    <property type="evidence" value="ECO:0007669"/>
    <property type="project" value="TreeGrafter"/>
</dbReference>
<gene>
    <name evidence="2" type="ORF">SAMN04490178_11876</name>
</gene>
<dbReference type="Pfam" id="PF00149">
    <property type="entry name" value="Metallophos"/>
    <property type="match status" value="1"/>
</dbReference>